<dbReference type="Proteomes" id="UP000002698">
    <property type="component" value="Chromosome"/>
</dbReference>
<gene>
    <name evidence="7" type="ordered locus">NP_1048A</name>
</gene>
<name>A0A1U7EUH0_NATPD</name>
<dbReference type="RefSeq" id="WP_011322250.1">
    <property type="nucleotide sequence ID" value="NC_007426.1"/>
</dbReference>
<dbReference type="PANTHER" id="PTHR34719:SF2">
    <property type="entry name" value="NICKEL-RESPONSIVE REGULATOR"/>
    <property type="match status" value="1"/>
</dbReference>
<keyword evidence="8" id="KW-1185">Reference proteome</keyword>
<dbReference type="Gene3D" id="3.30.70.1150">
    <property type="entry name" value="ACT-like. Chain A, domain 2"/>
    <property type="match status" value="1"/>
</dbReference>
<dbReference type="EMBL" id="CR936257">
    <property type="protein sequence ID" value="CAI48615.1"/>
    <property type="molecule type" value="Genomic_DNA"/>
</dbReference>
<dbReference type="InterPro" id="IPR027271">
    <property type="entry name" value="Acetolactate_synth/TF_NikR_C"/>
</dbReference>
<keyword evidence="4" id="KW-0804">Transcription</keyword>
<comment type="similarity">
    <text evidence="1">Belongs to the transcriptional regulatory CopG/NikR family.</text>
</comment>
<dbReference type="InterPro" id="IPR050192">
    <property type="entry name" value="CopG/NikR_regulator"/>
</dbReference>
<sequence>MRTSLAVPEELLSEFDATWQKEGLDSRSRAIREAMAEYVERHEALETADGPVAGVVVFDYEHEEVIENLHGVQHTYQDVIVSTSHAHRGEWCLETLFVDGDAAAIRELVYQLKDFDGVRRVRTMVL</sequence>
<evidence type="ECO:0000313" key="7">
    <source>
        <dbReference type="EMBL" id="CAI48615.1"/>
    </source>
</evidence>
<dbReference type="SUPFAM" id="SSF47598">
    <property type="entry name" value="Ribbon-helix-helix"/>
    <property type="match status" value="1"/>
</dbReference>
<keyword evidence="3" id="KW-0238">DNA-binding</keyword>
<dbReference type="CDD" id="cd22231">
    <property type="entry name" value="RHH_NikR_HicB-like"/>
    <property type="match status" value="1"/>
</dbReference>
<evidence type="ECO:0000256" key="4">
    <source>
        <dbReference type="ARBA" id="ARBA00023163"/>
    </source>
</evidence>
<feature type="domain" description="Transcription factor NikR nickel binding C-terminal" evidence="6">
    <location>
        <begin position="55"/>
        <end position="125"/>
    </location>
</feature>
<protein>
    <submittedName>
        <fullName evidence="7">NikR family transcription regulator</fullName>
    </submittedName>
</protein>
<dbReference type="InterPro" id="IPR013321">
    <property type="entry name" value="Arc_rbn_hlx_hlx"/>
</dbReference>
<dbReference type="InterPro" id="IPR010985">
    <property type="entry name" value="Ribbon_hlx_hlx"/>
</dbReference>
<feature type="domain" description="Ribbon-helix-helix protein CopG" evidence="5">
    <location>
        <begin position="1"/>
        <end position="41"/>
    </location>
</feature>
<dbReference type="OrthoDB" id="25654at2157"/>
<dbReference type="GO" id="GO:0003677">
    <property type="term" value="F:DNA binding"/>
    <property type="evidence" value="ECO:0007669"/>
    <property type="project" value="UniProtKB-KW"/>
</dbReference>
<dbReference type="Gene3D" id="1.10.1220.10">
    <property type="entry name" value="Met repressor-like"/>
    <property type="match status" value="1"/>
</dbReference>
<dbReference type="InterPro" id="IPR014864">
    <property type="entry name" value="TF_NikR_Ni-bd_C"/>
</dbReference>
<organism evidence="7 8">
    <name type="scientific">Natronomonas pharaonis (strain ATCC 35678 / DSM 2160 / CIP 103997 / JCM 8858 / NBRC 14720 / NCIMB 2260 / Gabara)</name>
    <name type="common">Halobacterium pharaonis</name>
    <dbReference type="NCBI Taxonomy" id="348780"/>
    <lineage>
        <taxon>Archaea</taxon>
        <taxon>Methanobacteriati</taxon>
        <taxon>Methanobacteriota</taxon>
        <taxon>Stenosarchaea group</taxon>
        <taxon>Halobacteria</taxon>
        <taxon>Halobacteriales</taxon>
        <taxon>Natronomonadaceae</taxon>
        <taxon>Natronomonas</taxon>
    </lineage>
</organism>
<proteinExistence type="inferred from homology"/>
<dbReference type="InterPro" id="IPR045865">
    <property type="entry name" value="ACT-like_dom_sf"/>
</dbReference>
<dbReference type="InterPro" id="IPR002145">
    <property type="entry name" value="CopG"/>
</dbReference>
<dbReference type="AlphaFoldDB" id="A0A1U7EUH0"/>
<dbReference type="GeneID" id="3701038"/>
<dbReference type="PANTHER" id="PTHR34719">
    <property type="entry name" value="NICKEL-RESPONSIVE REGULATOR"/>
    <property type="match status" value="1"/>
</dbReference>
<reference evidence="7 8" key="1">
    <citation type="journal article" date="2005" name="Genome Res.">
        <title>Living with two extremes: conclusions from the genome sequence of Natronomonas pharaonis.</title>
        <authorList>
            <person name="Falb M."/>
            <person name="Pfeiffer F."/>
            <person name="Palm P."/>
            <person name="Rodewald K."/>
            <person name="Hickmann V."/>
            <person name="Tittor J."/>
            <person name="Oesterhelt D."/>
        </authorList>
    </citation>
    <scope>NUCLEOTIDE SEQUENCE [LARGE SCALE GENOMIC DNA]</scope>
    <source>
        <strain evidence="8">ATCC 35678 / DSM 2160 / CIP 103997 / JCM 8858 / NBRC 14720 / NCIMB 2260 / Gabara</strain>
    </source>
</reference>
<evidence type="ECO:0000259" key="5">
    <source>
        <dbReference type="Pfam" id="PF01402"/>
    </source>
</evidence>
<evidence type="ECO:0000256" key="2">
    <source>
        <dbReference type="ARBA" id="ARBA00023015"/>
    </source>
</evidence>
<dbReference type="HOGENOM" id="CLU_113319_2_0_2"/>
<evidence type="ECO:0000313" key="8">
    <source>
        <dbReference type="Proteomes" id="UP000002698"/>
    </source>
</evidence>
<evidence type="ECO:0000259" key="6">
    <source>
        <dbReference type="Pfam" id="PF08753"/>
    </source>
</evidence>
<dbReference type="GO" id="GO:0006355">
    <property type="term" value="P:regulation of DNA-templated transcription"/>
    <property type="evidence" value="ECO:0007669"/>
    <property type="project" value="InterPro"/>
</dbReference>
<dbReference type="Pfam" id="PF08753">
    <property type="entry name" value="NikR_C"/>
    <property type="match status" value="1"/>
</dbReference>
<dbReference type="eggNOG" id="arCOG01008">
    <property type="taxonomic scope" value="Archaea"/>
</dbReference>
<dbReference type="KEGG" id="nph:NP_1048A"/>
<evidence type="ECO:0000256" key="1">
    <source>
        <dbReference type="ARBA" id="ARBA00008478"/>
    </source>
</evidence>
<keyword evidence="2" id="KW-0805">Transcription regulation</keyword>
<dbReference type="EnsemblBacteria" id="CAI48615">
    <property type="protein sequence ID" value="CAI48615"/>
    <property type="gene ID" value="NP_1048A"/>
</dbReference>
<evidence type="ECO:0000256" key="3">
    <source>
        <dbReference type="ARBA" id="ARBA00023125"/>
    </source>
</evidence>
<accession>A0A1U7EUH0</accession>
<dbReference type="Pfam" id="PF01402">
    <property type="entry name" value="RHH_1"/>
    <property type="match status" value="1"/>
</dbReference>
<dbReference type="SUPFAM" id="SSF55021">
    <property type="entry name" value="ACT-like"/>
    <property type="match status" value="1"/>
</dbReference>